<protein>
    <recommendedName>
        <fullName evidence="3">Transposase</fullName>
    </recommendedName>
</protein>
<name>A0ABV9I9E8_9DEIO</name>
<sequence length="80" mass="9262">MLRTVTPEVVAMQNGPMWAVLRLFGGRQEAQLEQKILRLTRNNRGAMERAATAKRQKHPVASRAQLLQMVHDDYVRDYSR</sequence>
<evidence type="ECO:0008006" key="3">
    <source>
        <dbReference type="Google" id="ProtNLM"/>
    </source>
</evidence>
<comment type="caution">
    <text evidence="1">The sequence shown here is derived from an EMBL/GenBank/DDBJ whole genome shotgun (WGS) entry which is preliminary data.</text>
</comment>
<dbReference type="RefSeq" id="WP_380061547.1">
    <property type="nucleotide sequence ID" value="NZ_JBHSEI010000006.1"/>
</dbReference>
<evidence type="ECO:0000313" key="1">
    <source>
        <dbReference type="EMBL" id="MFC4638538.1"/>
    </source>
</evidence>
<accession>A0ABV9I9E8</accession>
<reference evidence="2" key="1">
    <citation type="journal article" date="2019" name="Int. J. Syst. Evol. Microbiol.">
        <title>The Global Catalogue of Microorganisms (GCM) 10K type strain sequencing project: providing services to taxonomists for standard genome sequencing and annotation.</title>
        <authorList>
            <consortium name="The Broad Institute Genomics Platform"/>
            <consortium name="The Broad Institute Genome Sequencing Center for Infectious Disease"/>
            <person name="Wu L."/>
            <person name="Ma J."/>
        </authorList>
    </citation>
    <scope>NUCLEOTIDE SEQUENCE [LARGE SCALE GENOMIC DNA]</scope>
    <source>
        <strain evidence="2">CCUG 55995</strain>
    </source>
</reference>
<proteinExistence type="predicted"/>
<dbReference type="EMBL" id="JBHSEI010000006">
    <property type="protein sequence ID" value="MFC4638538.1"/>
    <property type="molecule type" value="Genomic_DNA"/>
</dbReference>
<dbReference type="Proteomes" id="UP001595952">
    <property type="component" value="Unassembled WGS sequence"/>
</dbReference>
<keyword evidence="2" id="KW-1185">Reference proteome</keyword>
<gene>
    <name evidence="1" type="ORF">ACFO0D_09305</name>
</gene>
<organism evidence="1 2">
    <name type="scientific">Deinococcus hohokamensis</name>
    <dbReference type="NCBI Taxonomy" id="309883"/>
    <lineage>
        <taxon>Bacteria</taxon>
        <taxon>Thermotogati</taxon>
        <taxon>Deinococcota</taxon>
        <taxon>Deinococci</taxon>
        <taxon>Deinococcales</taxon>
        <taxon>Deinococcaceae</taxon>
        <taxon>Deinococcus</taxon>
    </lineage>
</organism>
<evidence type="ECO:0000313" key="2">
    <source>
        <dbReference type="Proteomes" id="UP001595952"/>
    </source>
</evidence>